<feature type="region of interest" description="Disordered" evidence="1">
    <location>
        <begin position="68"/>
        <end position="94"/>
    </location>
</feature>
<gene>
    <name evidence="2" type="ORF">C7M84_007947</name>
</gene>
<dbReference type="AlphaFoldDB" id="A0A3R7PQ60"/>
<feature type="region of interest" description="Disordered" evidence="1">
    <location>
        <begin position="206"/>
        <end position="239"/>
    </location>
</feature>
<keyword evidence="3" id="KW-1185">Reference proteome</keyword>
<feature type="compositionally biased region" description="Basic and acidic residues" evidence="1">
    <location>
        <begin position="73"/>
        <end position="94"/>
    </location>
</feature>
<sequence length="475" mass="52818">MSPDTLTDNSHDHLALEKAHSGVPHQRLAPPVTQGAIPLFLPLLFLFNSVARKKRSVLALVSGRDPWAGGLRGRGDRRPPLHAAPDEAAPRQPRVDYRHHRYPIPRLKNLAPVTAGFPLRSQGGGARSVPSADAAQPARGAHRHGSRGLARLLSWAARVLARYKRQKAAKEAGDITALEPLATGTLYQTRRQAQAERCRLVAQGGQCSAPFQDPPTPRVTEVHPPAYRETTPCSQLSSRSASLMSLTHILEEEEEYEAADNHDDVLFSENEEQEHEDAKLTPSEKDDLTVADKSLEKQNSPDADYGVVNEKLLTESNDLTNNIVNIENFRPPSNVSENINNLKNLEHLREMAPVLIQTKENIAQDQEKKHAFNNNDIQTKENIAPTHKVITDLQTLYKEKINTTLTGEDVYINVIRKPVVTGLLLGGDPYRDDTIESAEERAPRLHVPRSVPPRSCKIQMNRRLPPPKCELTTEL</sequence>
<protein>
    <submittedName>
        <fullName evidence="2">Uncharacterized protein</fullName>
    </submittedName>
</protein>
<evidence type="ECO:0000313" key="2">
    <source>
        <dbReference type="EMBL" id="ROT73621.1"/>
    </source>
</evidence>
<reference evidence="2 3" key="1">
    <citation type="submission" date="2018-04" db="EMBL/GenBank/DDBJ databases">
        <authorList>
            <person name="Zhang X."/>
            <person name="Yuan J."/>
            <person name="Li F."/>
            <person name="Xiang J."/>
        </authorList>
    </citation>
    <scope>NUCLEOTIDE SEQUENCE [LARGE SCALE GENOMIC DNA]</scope>
    <source>
        <tissue evidence="2">Muscle</tissue>
    </source>
</reference>
<proteinExistence type="predicted"/>
<name>A0A3R7PQ60_PENVA</name>
<dbReference type="EMBL" id="QCYY01002014">
    <property type="protein sequence ID" value="ROT73621.1"/>
    <property type="molecule type" value="Genomic_DNA"/>
</dbReference>
<comment type="caution">
    <text evidence="2">The sequence shown here is derived from an EMBL/GenBank/DDBJ whole genome shotgun (WGS) entry which is preliminary data.</text>
</comment>
<dbReference type="OrthoDB" id="7323052at2759"/>
<accession>A0A3R7PQ60</accession>
<evidence type="ECO:0000256" key="1">
    <source>
        <dbReference type="SAM" id="MobiDB-lite"/>
    </source>
</evidence>
<evidence type="ECO:0000313" key="3">
    <source>
        <dbReference type="Proteomes" id="UP000283509"/>
    </source>
</evidence>
<organism evidence="2 3">
    <name type="scientific">Penaeus vannamei</name>
    <name type="common">Whiteleg shrimp</name>
    <name type="synonym">Litopenaeus vannamei</name>
    <dbReference type="NCBI Taxonomy" id="6689"/>
    <lineage>
        <taxon>Eukaryota</taxon>
        <taxon>Metazoa</taxon>
        <taxon>Ecdysozoa</taxon>
        <taxon>Arthropoda</taxon>
        <taxon>Crustacea</taxon>
        <taxon>Multicrustacea</taxon>
        <taxon>Malacostraca</taxon>
        <taxon>Eumalacostraca</taxon>
        <taxon>Eucarida</taxon>
        <taxon>Decapoda</taxon>
        <taxon>Dendrobranchiata</taxon>
        <taxon>Penaeoidea</taxon>
        <taxon>Penaeidae</taxon>
        <taxon>Penaeus</taxon>
    </lineage>
</organism>
<dbReference type="Proteomes" id="UP000283509">
    <property type="component" value="Unassembled WGS sequence"/>
</dbReference>
<reference evidence="2 3" key="2">
    <citation type="submission" date="2019-01" db="EMBL/GenBank/DDBJ databases">
        <title>The decoding of complex shrimp genome reveals the adaptation for benthos swimmer, frequently molting mechanism and breeding impact on genome.</title>
        <authorList>
            <person name="Sun Y."/>
            <person name="Gao Y."/>
            <person name="Yu Y."/>
        </authorList>
    </citation>
    <scope>NUCLEOTIDE SEQUENCE [LARGE SCALE GENOMIC DNA]</scope>
    <source>
        <tissue evidence="2">Muscle</tissue>
    </source>
</reference>